<dbReference type="InterPro" id="IPR036390">
    <property type="entry name" value="WH_DNA-bd_sf"/>
</dbReference>
<dbReference type="Proteomes" id="UP000199017">
    <property type="component" value="Unassembled WGS sequence"/>
</dbReference>
<dbReference type="PRINTS" id="PR00035">
    <property type="entry name" value="HTHGNTR"/>
</dbReference>
<dbReference type="SUPFAM" id="SSF46785">
    <property type="entry name" value="Winged helix' DNA-binding domain"/>
    <property type="match status" value="1"/>
</dbReference>
<feature type="domain" description="HTH gntR-type" evidence="4">
    <location>
        <begin position="9"/>
        <end position="77"/>
    </location>
</feature>
<dbReference type="InterPro" id="IPR000524">
    <property type="entry name" value="Tscrpt_reg_HTH_GntR"/>
</dbReference>
<sequence length="233" mass="26372">MNIEKISKKKVSALVAEQIENMIEDGTFRPGEKLPSIRELCELLDVGRSAVRDALLTLNGKGAVYMKQGEGAFICEFDSTKLFNQTALHAATKNIRELFQVRKILETGTAEAAAIHRSEEDIRILEGILNNPLDGWESDYHFHITITKATGNMILIQLMEYISATMKQAMKDFHCQIRENKETVERIMKQHLYLFEAIKAGDADEAKRAMINHLNLVEELLQEGFLGETSTME</sequence>
<evidence type="ECO:0000313" key="5">
    <source>
        <dbReference type="EMBL" id="SDI05590.1"/>
    </source>
</evidence>
<dbReference type="RefSeq" id="WP_091583852.1">
    <property type="nucleotide sequence ID" value="NZ_FNDU01000004.1"/>
</dbReference>
<evidence type="ECO:0000256" key="2">
    <source>
        <dbReference type="ARBA" id="ARBA00023125"/>
    </source>
</evidence>
<keyword evidence="6" id="KW-1185">Reference proteome</keyword>
<evidence type="ECO:0000256" key="1">
    <source>
        <dbReference type="ARBA" id="ARBA00023015"/>
    </source>
</evidence>
<keyword evidence="5" id="KW-0670">Pyruvate</keyword>
<dbReference type="InterPro" id="IPR011711">
    <property type="entry name" value="GntR_C"/>
</dbReference>
<reference evidence="5 6" key="1">
    <citation type="submission" date="2016-10" db="EMBL/GenBank/DDBJ databases">
        <authorList>
            <person name="de Groot N.N."/>
        </authorList>
    </citation>
    <scope>NUCLEOTIDE SEQUENCE [LARGE SCALE GENOMIC DNA]</scope>
    <source>
        <strain evidence="6">P4B,CCM 7963,CECT 7998,DSM 25260,IBRC-M 10614,KCTC 13821</strain>
    </source>
</reference>
<dbReference type="Pfam" id="PF07729">
    <property type="entry name" value="FCD"/>
    <property type="match status" value="1"/>
</dbReference>
<dbReference type="InterPro" id="IPR036388">
    <property type="entry name" value="WH-like_DNA-bd_sf"/>
</dbReference>
<proteinExistence type="predicted"/>
<dbReference type="PANTHER" id="PTHR43537">
    <property type="entry name" value="TRANSCRIPTIONAL REGULATOR, GNTR FAMILY"/>
    <property type="match status" value="1"/>
</dbReference>
<name>A0A1G8HGJ2_9BACI</name>
<evidence type="ECO:0000259" key="4">
    <source>
        <dbReference type="PROSITE" id="PS50949"/>
    </source>
</evidence>
<evidence type="ECO:0000256" key="3">
    <source>
        <dbReference type="ARBA" id="ARBA00023163"/>
    </source>
</evidence>
<dbReference type="Gene3D" id="1.20.120.530">
    <property type="entry name" value="GntR ligand-binding domain-like"/>
    <property type="match status" value="1"/>
</dbReference>
<dbReference type="PANTHER" id="PTHR43537:SF5">
    <property type="entry name" value="UXU OPERON TRANSCRIPTIONAL REGULATOR"/>
    <property type="match status" value="1"/>
</dbReference>
<evidence type="ECO:0000313" key="6">
    <source>
        <dbReference type="Proteomes" id="UP000199017"/>
    </source>
</evidence>
<protein>
    <submittedName>
        <fullName evidence="5">GntR family transcriptional regulator, transcriptional repressor for pyruvate dehydrogenase complex</fullName>
    </submittedName>
</protein>
<dbReference type="Pfam" id="PF00392">
    <property type="entry name" value="GntR"/>
    <property type="match status" value="1"/>
</dbReference>
<keyword evidence="3" id="KW-0804">Transcription</keyword>
<keyword evidence="1" id="KW-0805">Transcription regulation</keyword>
<dbReference type="CDD" id="cd07377">
    <property type="entry name" value="WHTH_GntR"/>
    <property type="match status" value="1"/>
</dbReference>
<dbReference type="SUPFAM" id="SSF48008">
    <property type="entry name" value="GntR ligand-binding domain-like"/>
    <property type="match status" value="1"/>
</dbReference>
<organism evidence="5 6">
    <name type="scientific">Alteribacillus bidgolensis</name>
    <dbReference type="NCBI Taxonomy" id="930129"/>
    <lineage>
        <taxon>Bacteria</taxon>
        <taxon>Bacillati</taxon>
        <taxon>Bacillota</taxon>
        <taxon>Bacilli</taxon>
        <taxon>Bacillales</taxon>
        <taxon>Bacillaceae</taxon>
        <taxon>Alteribacillus</taxon>
    </lineage>
</organism>
<dbReference type="Gene3D" id="1.10.10.10">
    <property type="entry name" value="Winged helix-like DNA-binding domain superfamily/Winged helix DNA-binding domain"/>
    <property type="match status" value="1"/>
</dbReference>
<dbReference type="SMART" id="SM00345">
    <property type="entry name" value="HTH_GNTR"/>
    <property type="match status" value="1"/>
</dbReference>
<accession>A0A1G8HGJ2</accession>
<dbReference type="STRING" id="930129.SAMN05216352_104243"/>
<dbReference type="GO" id="GO:0003700">
    <property type="term" value="F:DNA-binding transcription factor activity"/>
    <property type="evidence" value="ECO:0007669"/>
    <property type="project" value="InterPro"/>
</dbReference>
<dbReference type="PROSITE" id="PS50949">
    <property type="entry name" value="HTH_GNTR"/>
    <property type="match status" value="1"/>
</dbReference>
<dbReference type="InterPro" id="IPR008920">
    <property type="entry name" value="TF_FadR/GntR_C"/>
</dbReference>
<dbReference type="SMART" id="SM00895">
    <property type="entry name" value="FCD"/>
    <property type="match status" value="1"/>
</dbReference>
<dbReference type="EMBL" id="FNDU01000004">
    <property type="protein sequence ID" value="SDI05590.1"/>
    <property type="molecule type" value="Genomic_DNA"/>
</dbReference>
<dbReference type="GO" id="GO:0003677">
    <property type="term" value="F:DNA binding"/>
    <property type="evidence" value="ECO:0007669"/>
    <property type="project" value="UniProtKB-KW"/>
</dbReference>
<dbReference type="AlphaFoldDB" id="A0A1G8HGJ2"/>
<keyword evidence="2" id="KW-0238">DNA-binding</keyword>
<dbReference type="OrthoDB" id="9782299at2"/>
<gene>
    <name evidence="5" type="ORF">SAMN05216352_104243</name>
</gene>